<dbReference type="PANTHER" id="PTHR34874:SF3">
    <property type="entry name" value="SULFURTRANSFERASE TUSD"/>
    <property type="match status" value="1"/>
</dbReference>
<keyword evidence="3" id="KW-0963">Cytoplasm</keyword>
<dbReference type="EMBL" id="CP159578">
    <property type="protein sequence ID" value="XCJ77798.1"/>
    <property type="molecule type" value="Genomic_DNA"/>
</dbReference>
<dbReference type="AlphaFoldDB" id="A0AB74U7T6"/>
<accession>A0AB74U7T6</accession>
<evidence type="ECO:0000313" key="5">
    <source>
        <dbReference type="EMBL" id="XCJ77798.1"/>
    </source>
</evidence>
<evidence type="ECO:0000256" key="4">
    <source>
        <dbReference type="ARBA" id="ARBA00022679"/>
    </source>
</evidence>
<dbReference type="GO" id="GO:0016783">
    <property type="term" value="F:sulfurtransferase activity"/>
    <property type="evidence" value="ECO:0007669"/>
    <property type="project" value="InterPro"/>
</dbReference>
<dbReference type="GO" id="GO:0097163">
    <property type="term" value="F:sulfur carrier activity"/>
    <property type="evidence" value="ECO:0007669"/>
    <property type="project" value="TreeGrafter"/>
</dbReference>
<dbReference type="InterPro" id="IPR003787">
    <property type="entry name" value="Sulphur_relay_DsrE/F-like"/>
</dbReference>
<evidence type="ECO:0000256" key="1">
    <source>
        <dbReference type="ARBA" id="ARBA00004496"/>
    </source>
</evidence>
<dbReference type="RefSeq" id="WP_353978841.1">
    <property type="nucleotide sequence ID" value="NZ_CP159578.1"/>
</dbReference>
<dbReference type="NCBIfam" id="TIGR03012">
    <property type="entry name" value="sulf_tusD_dsrE"/>
    <property type="match status" value="1"/>
</dbReference>
<evidence type="ECO:0000256" key="2">
    <source>
        <dbReference type="ARBA" id="ARBA00007067"/>
    </source>
</evidence>
<dbReference type="GO" id="GO:0002143">
    <property type="term" value="P:tRNA wobble position uridine thiolation"/>
    <property type="evidence" value="ECO:0007669"/>
    <property type="project" value="TreeGrafter"/>
</dbReference>
<comment type="similarity">
    <text evidence="2">Belongs to the DsrE/TusD family.</text>
</comment>
<gene>
    <name evidence="5" type="primary">tusD</name>
    <name evidence="5" type="ORF">ABV408_10035</name>
</gene>
<sequence>MLSYALLVHAAPYSEQGALSALRFAQAAVAQGHRVSSVFFYRDGVHNASTLMAPPQDEVHLAEGWRALAQEYGTELLVCIAAGLRRGLMNAEEGLRHGREAHNLEPPFVLTGLGQLVDAMQANDRVITFAP</sequence>
<protein>
    <submittedName>
        <fullName evidence="5">Sulfurtransferase complex subunit TusD</fullName>
        <ecNumber evidence="5">2.8.1.-</ecNumber>
    </submittedName>
</protein>
<dbReference type="InterPro" id="IPR027396">
    <property type="entry name" value="DsrEFH-like"/>
</dbReference>
<evidence type="ECO:0000256" key="3">
    <source>
        <dbReference type="ARBA" id="ARBA00022490"/>
    </source>
</evidence>
<dbReference type="Pfam" id="PF02635">
    <property type="entry name" value="DsrE"/>
    <property type="match status" value="1"/>
</dbReference>
<proteinExistence type="inferred from homology"/>
<dbReference type="FunFam" id="3.40.1260.10:FF:000001">
    <property type="entry name" value="Sulfurtransferase TusD"/>
    <property type="match status" value="1"/>
</dbReference>
<name>A0AB74U7T6_9GAMM</name>
<keyword evidence="4 5" id="KW-0808">Transferase</keyword>
<dbReference type="InterPro" id="IPR017463">
    <property type="entry name" value="Sulphur_relay_TusD/DsrE"/>
</dbReference>
<dbReference type="SUPFAM" id="SSF75169">
    <property type="entry name" value="DsrEFH-like"/>
    <property type="match status" value="1"/>
</dbReference>
<organism evidence="5">
    <name type="scientific">Salinicola endophyticus</name>
    <dbReference type="NCBI Taxonomy" id="1949083"/>
    <lineage>
        <taxon>Bacteria</taxon>
        <taxon>Pseudomonadati</taxon>
        <taxon>Pseudomonadota</taxon>
        <taxon>Gammaproteobacteria</taxon>
        <taxon>Oceanospirillales</taxon>
        <taxon>Halomonadaceae</taxon>
        <taxon>Salinicola</taxon>
    </lineage>
</organism>
<reference evidence="5" key="1">
    <citation type="submission" date="2024-06" db="EMBL/GenBank/DDBJ databases">
        <title>Complete genome of Salinicola endophyticus HNIBRBA4755.</title>
        <authorList>
            <person name="Shin S.Y."/>
            <person name="Kang H."/>
            <person name="Song J."/>
        </authorList>
    </citation>
    <scope>NUCLEOTIDE SEQUENCE</scope>
    <source>
        <strain evidence="5">HNIBRBA4755</strain>
    </source>
</reference>
<dbReference type="GO" id="GO:1990228">
    <property type="term" value="C:sulfurtransferase complex"/>
    <property type="evidence" value="ECO:0007669"/>
    <property type="project" value="TreeGrafter"/>
</dbReference>
<dbReference type="Gene3D" id="3.40.1260.10">
    <property type="entry name" value="DsrEFH-like"/>
    <property type="match status" value="1"/>
</dbReference>
<dbReference type="EC" id="2.8.1.-" evidence="5"/>
<dbReference type="PANTHER" id="PTHR34874">
    <property type="entry name" value="PROTEIN YCHN"/>
    <property type="match status" value="1"/>
</dbReference>
<comment type="subcellular location">
    <subcellularLocation>
        <location evidence="1">Cytoplasm</location>
    </subcellularLocation>
</comment>
<dbReference type="NCBIfam" id="NF001237">
    <property type="entry name" value="PRK00207.1"/>
    <property type="match status" value="1"/>
</dbReference>